<evidence type="ECO:0000313" key="2">
    <source>
        <dbReference type="Proteomes" id="UP000606786"/>
    </source>
</evidence>
<name>A0A811UQU7_CERCA</name>
<protein>
    <submittedName>
        <fullName evidence="1">(Mediterranean fruit fly) hypothetical protein</fullName>
    </submittedName>
</protein>
<dbReference type="AlphaFoldDB" id="A0A811UQU7"/>
<dbReference type="Proteomes" id="UP000606786">
    <property type="component" value="Unassembled WGS sequence"/>
</dbReference>
<evidence type="ECO:0000313" key="1">
    <source>
        <dbReference type="EMBL" id="CAD7001091.1"/>
    </source>
</evidence>
<keyword evidence="2" id="KW-1185">Reference proteome</keyword>
<comment type="caution">
    <text evidence="1">The sequence shown here is derived from an EMBL/GenBank/DDBJ whole genome shotgun (WGS) entry which is preliminary data.</text>
</comment>
<proteinExistence type="predicted"/>
<reference evidence="1" key="1">
    <citation type="submission" date="2020-11" db="EMBL/GenBank/DDBJ databases">
        <authorList>
            <person name="Whitehead M."/>
        </authorList>
    </citation>
    <scope>NUCLEOTIDE SEQUENCE</scope>
    <source>
        <strain evidence="1">EGII</strain>
    </source>
</reference>
<dbReference type="EMBL" id="CAJHJT010000023">
    <property type="protein sequence ID" value="CAD7001091.1"/>
    <property type="molecule type" value="Genomic_DNA"/>
</dbReference>
<gene>
    <name evidence="1" type="ORF">CCAP1982_LOCUS9563</name>
</gene>
<accession>A0A811UQU7</accession>
<sequence>MFYDLTRNDKELLKLNLLQATVLEEGFCIIAKGKEPFDVVHFDSVDNSHAKKHLFLSIRARKTSDYVPQKL</sequence>
<organism evidence="1 2">
    <name type="scientific">Ceratitis capitata</name>
    <name type="common">Mediterranean fruit fly</name>
    <name type="synonym">Tephritis capitata</name>
    <dbReference type="NCBI Taxonomy" id="7213"/>
    <lineage>
        <taxon>Eukaryota</taxon>
        <taxon>Metazoa</taxon>
        <taxon>Ecdysozoa</taxon>
        <taxon>Arthropoda</taxon>
        <taxon>Hexapoda</taxon>
        <taxon>Insecta</taxon>
        <taxon>Pterygota</taxon>
        <taxon>Neoptera</taxon>
        <taxon>Endopterygota</taxon>
        <taxon>Diptera</taxon>
        <taxon>Brachycera</taxon>
        <taxon>Muscomorpha</taxon>
        <taxon>Tephritoidea</taxon>
        <taxon>Tephritidae</taxon>
        <taxon>Ceratitis</taxon>
        <taxon>Ceratitis</taxon>
    </lineage>
</organism>